<evidence type="ECO:0000256" key="7">
    <source>
        <dbReference type="ARBA" id="ARBA00022927"/>
    </source>
</evidence>
<dbReference type="HOGENOM" id="CLU_692150_0_0_0"/>
<dbReference type="InterPro" id="IPR037682">
    <property type="entry name" value="TonB_C"/>
</dbReference>
<gene>
    <name evidence="12" type="ORF">J421_1713</name>
</gene>
<dbReference type="InterPro" id="IPR008969">
    <property type="entry name" value="CarboxyPept-like_regulatory"/>
</dbReference>
<accession>W0RG01</accession>
<dbReference type="Pfam" id="PF13620">
    <property type="entry name" value="CarboxypepD_reg"/>
    <property type="match status" value="1"/>
</dbReference>
<evidence type="ECO:0000256" key="3">
    <source>
        <dbReference type="ARBA" id="ARBA00022448"/>
    </source>
</evidence>
<dbReference type="Gene3D" id="2.170.130.10">
    <property type="entry name" value="TonB-dependent receptor, plug domain"/>
    <property type="match status" value="1"/>
</dbReference>
<keyword evidence="5" id="KW-0997">Cell inner membrane</keyword>
<keyword evidence="7" id="KW-0653">Protein transport</keyword>
<dbReference type="GO" id="GO:0031992">
    <property type="term" value="F:energy transducer activity"/>
    <property type="evidence" value="ECO:0007669"/>
    <property type="project" value="TreeGrafter"/>
</dbReference>
<evidence type="ECO:0000256" key="2">
    <source>
        <dbReference type="ARBA" id="ARBA00006555"/>
    </source>
</evidence>
<reference evidence="12 13" key="1">
    <citation type="journal article" date="2014" name="Genome Announc.">
        <title>Genome Sequence and Methylome of Soil Bacterium Gemmatirosa kalamazoonensis KBS708T, a Member of the Rarely Cultivated Gemmatimonadetes Phylum.</title>
        <authorList>
            <person name="Debruyn J.M."/>
            <person name="Radosevich M."/>
            <person name="Wommack K.E."/>
            <person name="Polson S.W."/>
            <person name="Hauser L.J."/>
            <person name="Fawaz M.N."/>
            <person name="Korlach J."/>
            <person name="Tsai Y.C."/>
        </authorList>
    </citation>
    <scope>NUCLEOTIDE SEQUENCE [LARGE SCALE GENOMIC DNA]</scope>
    <source>
        <strain evidence="12 13">KBS708</strain>
    </source>
</reference>
<evidence type="ECO:0000256" key="5">
    <source>
        <dbReference type="ARBA" id="ARBA00022519"/>
    </source>
</evidence>
<dbReference type="PANTHER" id="PTHR33446:SF2">
    <property type="entry name" value="PROTEIN TONB"/>
    <property type="match status" value="1"/>
</dbReference>
<dbReference type="SUPFAM" id="SSF49464">
    <property type="entry name" value="Carboxypeptidase regulatory domain-like"/>
    <property type="match status" value="1"/>
</dbReference>
<dbReference type="Gene3D" id="3.30.1150.10">
    <property type="match status" value="1"/>
</dbReference>
<evidence type="ECO:0000259" key="11">
    <source>
        <dbReference type="PROSITE" id="PS52015"/>
    </source>
</evidence>
<keyword evidence="10" id="KW-0732">Signal</keyword>
<keyword evidence="8" id="KW-1133">Transmembrane helix</keyword>
<dbReference type="STRING" id="861299.J421_1713"/>
<evidence type="ECO:0000256" key="1">
    <source>
        <dbReference type="ARBA" id="ARBA00004383"/>
    </source>
</evidence>
<dbReference type="PANTHER" id="PTHR33446">
    <property type="entry name" value="PROTEIN TONB-RELATED"/>
    <property type="match status" value="1"/>
</dbReference>
<dbReference type="Gene3D" id="2.60.40.1120">
    <property type="entry name" value="Carboxypeptidase-like, regulatory domain"/>
    <property type="match status" value="1"/>
</dbReference>
<keyword evidence="9" id="KW-0472">Membrane</keyword>
<dbReference type="EMBL" id="CP007128">
    <property type="protein sequence ID" value="AHG89250.1"/>
    <property type="molecule type" value="Genomic_DNA"/>
</dbReference>
<dbReference type="GO" id="GO:0098797">
    <property type="term" value="C:plasma membrane protein complex"/>
    <property type="evidence" value="ECO:0007669"/>
    <property type="project" value="TreeGrafter"/>
</dbReference>
<sequence length="398" mass="43059">MRFQPLRSPLGRPTLSAAALFLVGTVPARAQTPAATVASTASTDSLVPVEGRVRGPDGLAIASAEVTITPRPNGAAVTLARRLYSDDSGTFKFPPLPRGPATLSVRRIGFKPVTVETELPVSMPLSVRLETTSQTLSAVVIQDRRRHYEGPLADFNRRRDFGMGRFLTAGQIDARNAIRTTDLLRGVPGVQVFNGLRGTSLRLRGSRCDPLVWIDGTPALAGYFDIDAFAPNSLGGIEIYNGVSEVPVELRGPRGEERCGVVAVWSRLPERRPKQSKRKPMTAEEINALLASATVYTAEQVDRPVVVDSQVPVEAYYPDSLKQSKLSGVAVVEFVVDTEGRVETETINVVQASHPGFARAAREAVFSARFIPALLRGRAVRQIVQLPIQFQSTAAGKR</sequence>
<evidence type="ECO:0000256" key="10">
    <source>
        <dbReference type="SAM" id="SignalP"/>
    </source>
</evidence>
<keyword evidence="4" id="KW-1003">Cell membrane</keyword>
<dbReference type="InterPro" id="IPR006260">
    <property type="entry name" value="TonB/TolA_C"/>
</dbReference>
<proteinExistence type="inferred from homology"/>
<dbReference type="RefSeq" id="WP_158508699.1">
    <property type="nucleotide sequence ID" value="NZ_CP007128.1"/>
</dbReference>
<evidence type="ECO:0000256" key="9">
    <source>
        <dbReference type="ARBA" id="ARBA00023136"/>
    </source>
</evidence>
<dbReference type="SUPFAM" id="SSF56935">
    <property type="entry name" value="Porins"/>
    <property type="match status" value="1"/>
</dbReference>
<keyword evidence="6" id="KW-0812">Transmembrane</keyword>
<keyword evidence="3" id="KW-0813">Transport</keyword>
<feature type="signal peptide" evidence="10">
    <location>
        <begin position="1"/>
        <end position="30"/>
    </location>
</feature>
<dbReference type="Pfam" id="PF03544">
    <property type="entry name" value="TonB_C"/>
    <property type="match status" value="1"/>
</dbReference>
<comment type="subcellular location">
    <subcellularLocation>
        <location evidence="1">Cell inner membrane</location>
        <topology evidence="1">Single-pass membrane protein</topology>
        <orientation evidence="1">Periplasmic side</orientation>
    </subcellularLocation>
</comment>
<dbReference type="InterPro" id="IPR037066">
    <property type="entry name" value="Plug_dom_sf"/>
</dbReference>
<evidence type="ECO:0000256" key="6">
    <source>
        <dbReference type="ARBA" id="ARBA00022692"/>
    </source>
</evidence>
<dbReference type="AlphaFoldDB" id="W0RG01"/>
<dbReference type="InterPro" id="IPR051045">
    <property type="entry name" value="TonB-dependent_transducer"/>
</dbReference>
<evidence type="ECO:0000256" key="8">
    <source>
        <dbReference type="ARBA" id="ARBA00022989"/>
    </source>
</evidence>
<dbReference type="InterPro" id="IPR012910">
    <property type="entry name" value="Plug_dom"/>
</dbReference>
<comment type="similarity">
    <text evidence="2">Belongs to the TonB family.</text>
</comment>
<dbReference type="Proteomes" id="UP000019151">
    <property type="component" value="Chromosome"/>
</dbReference>
<dbReference type="eggNOG" id="COG0810">
    <property type="taxonomic scope" value="Bacteria"/>
</dbReference>
<dbReference type="SUPFAM" id="SSF74653">
    <property type="entry name" value="TolA/TonB C-terminal domain"/>
    <property type="match status" value="1"/>
</dbReference>
<dbReference type="KEGG" id="gba:J421_1713"/>
<name>W0RG01_9BACT</name>
<feature type="domain" description="TonB C-terminal" evidence="11">
    <location>
        <begin position="302"/>
        <end position="398"/>
    </location>
</feature>
<evidence type="ECO:0000313" key="13">
    <source>
        <dbReference type="Proteomes" id="UP000019151"/>
    </source>
</evidence>
<dbReference type="PROSITE" id="PS52015">
    <property type="entry name" value="TONB_CTD"/>
    <property type="match status" value="1"/>
</dbReference>
<protein>
    <submittedName>
        <fullName evidence="12">TonB family protein</fullName>
    </submittedName>
</protein>
<dbReference type="GO" id="GO:0015031">
    <property type="term" value="P:protein transport"/>
    <property type="evidence" value="ECO:0007669"/>
    <property type="project" value="UniProtKB-KW"/>
</dbReference>
<dbReference type="Pfam" id="PF07715">
    <property type="entry name" value="Plug"/>
    <property type="match status" value="1"/>
</dbReference>
<feature type="chain" id="PRO_5004794062" evidence="10">
    <location>
        <begin position="31"/>
        <end position="398"/>
    </location>
</feature>
<evidence type="ECO:0000256" key="4">
    <source>
        <dbReference type="ARBA" id="ARBA00022475"/>
    </source>
</evidence>
<keyword evidence="13" id="KW-1185">Reference proteome</keyword>
<organism evidence="12 13">
    <name type="scientific">Gemmatirosa kalamazoonensis</name>
    <dbReference type="NCBI Taxonomy" id="861299"/>
    <lineage>
        <taxon>Bacteria</taxon>
        <taxon>Pseudomonadati</taxon>
        <taxon>Gemmatimonadota</taxon>
        <taxon>Gemmatimonadia</taxon>
        <taxon>Gemmatimonadales</taxon>
        <taxon>Gemmatimonadaceae</taxon>
        <taxon>Gemmatirosa</taxon>
    </lineage>
</organism>
<dbReference type="GO" id="GO:0055085">
    <property type="term" value="P:transmembrane transport"/>
    <property type="evidence" value="ECO:0007669"/>
    <property type="project" value="InterPro"/>
</dbReference>
<dbReference type="eggNOG" id="COG1629">
    <property type="taxonomic scope" value="Bacteria"/>
</dbReference>
<dbReference type="NCBIfam" id="TIGR01352">
    <property type="entry name" value="tonB_Cterm"/>
    <property type="match status" value="1"/>
</dbReference>
<dbReference type="OrthoDB" id="9782587at2"/>
<dbReference type="InParanoid" id="W0RG01"/>
<evidence type="ECO:0000313" key="12">
    <source>
        <dbReference type="EMBL" id="AHG89250.1"/>
    </source>
</evidence>